<feature type="compositionally biased region" description="Low complexity" evidence="1">
    <location>
        <begin position="433"/>
        <end position="444"/>
    </location>
</feature>
<organism evidence="2 3">
    <name type="scientific">Ganoderma sinense ZZ0214-1</name>
    <dbReference type="NCBI Taxonomy" id="1077348"/>
    <lineage>
        <taxon>Eukaryota</taxon>
        <taxon>Fungi</taxon>
        <taxon>Dikarya</taxon>
        <taxon>Basidiomycota</taxon>
        <taxon>Agaricomycotina</taxon>
        <taxon>Agaricomycetes</taxon>
        <taxon>Polyporales</taxon>
        <taxon>Polyporaceae</taxon>
        <taxon>Ganoderma</taxon>
    </lineage>
</organism>
<feature type="region of interest" description="Disordered" evidence="1">
    <location>
        <begin position="106"/>
        <end position="145"/>
    </location>
</feature>
<gene>
    <name evidence="2" type="ORF">GSI_06502</name>
</gene>
<feature type="compositionally biased region" description="Polar residues" evidence="1">
    <location>
        <begin position="111"/>
        <end position="125"/>
    </location>
</feature>
<evidence type="ECO:0000256" key="1">
    <source>
        <dbReference type="SAM" id="MobiDB-lite"/>
    </source>
</evidence>
<feature type="region of interest" description="Disordered" evidence="1">
    <location>
        <begin position="1"/>
        <end position="23"/>
    </location>
</feature>
<feature type="compositionally biased region" description="Pro residues" evidence="1">
    <location>
        <begin position="445"/>
        <end position="454"/>
    </location>
</feature>
<sequence length="473" mass="50861">MQRTVDLPTGPQPEWEIQEHDPPTDDLQLRSVAESLVLLQSLRQSRNKWVTSMFPKFSTKTRVKTAEITPPPHTIKAHGKYDLCIGPHIFSGTAVYEVHYLPSVDQHSGPEAQSAQPTPSPSYFTAPTYPQPSQSSPSSSSSSYVTPALSSRVATAAQTDPILANLLSAVISRTATAEQVKRLGVLVRQLEGIPELGPLNGPPAPSPSAAPPFRPVSPKPFDIILEFHEKPSDKWILPRGDVFCERVGVAEGTWTRYADVITTTTMTPSCPPADPSGEQAPETHTPEVVKASVPQSYLQHRLPEGDLLTEVQNAVAPPYAMKSIKPLGADSNRTKRKSVSRKPTLIVSETPFPAPVKPAPVKRRQSLKAKPSLPPTPIACHACGQTDVPLMMGGNTGKAVADVPQIPQIRESAAAPRPQKFLFVPMEPPRPSAPAVVPRSESSAPPLPPSPLPFNYPIMLQQATPPSNPGASG</sequence>
<dbReference type="Proteomes" id="UP000230002">
    <property type="component" value="Unassembled WGS sequence"/>
</dbReference>
<comment type="caution">
    <text evidence="2">The sequence shown here is derived from an EMBL/GenBank/DDBJ whole genome shotgun (WGS) entry which is preliminary data.</text>
</comment>
<evidence type="ECO:0000313" key="2">
    <source>
        <dbReference type="EMBL" id="PIL31798.1"/>
    </source>
</evidence>
<feature type="region of interest" description="Disordered" evidence="1">
    <location>
        <begin position="423"/>
        <end position="473"/>
    </location>
</feature>
<proteinExistence type="predicted"/>
<reference evidence="2 3" key="1">
    <citation type="journal article" date="2015" name="Sci. Rep.">
        <title>Chromosome-level genome map provides insights into diverse defense mechanisms in the medicinal fungus Ganoderma sinense.</title>
        <authorList>
            <person name="Zhu Y."/>
            <person name="Xu J."/>
            <person name="Sun C."/>
            <person name="Zhou S."/>
            <person name="Xu H."/>
            <person name="Nelson D.R."/>
            <person name="Qian J."/>
            <person name="Song J."/>
            <person name="Luo H."/>
            <person name="Xiang L."/>
            <person name="Li Y."/>
            <person name="Xu Z."/>
            <person name="Ji A."/>
            <person name="Wang L."/>
            <person name="Lu S."/>
            <person name="Hayward A."/>
            <person name="Sun W."/>
            <person name="Li X."/>
            <person name="Schwartz D.C."/>
            <person name="Wang Y."/>
            <person name="Chen S."/>
        </authorList>
    </citation>
    <scope>NUCLEOTIDE SEQUENCE [LARGE SCALE GENOMIC DNA]</scope>
    <source>
        <strain evidence="2 3">ZZ0214-1</strain>
    </source>
</reference>
<accession>A0A2G8SDZ2</accession>
<dbReference type="EMBL" id="AYKW01000012">
    <property type="protein sequence ID" value="PIL31798.1"/>
    <property type="molecule type" value="Genomic_DNA"/>
</dbReference>
<evidence type="ECO:0000313" key="3">
    <source>
        <dbReference type="Proteomes" id="UP000230002"/>
    </source>
</evidence>
<protein>
    <submittedName>
        <fullName evidence="2">Uncharacterized protein</fullName>
    </submittedName>
</protein>
<dbReference type="AlphaFoldDB" id="A0A2G8SDZ2"/>
<feature type="compositionally biased region" description="Low complexity" evidence="1">
    <location>
        <begin position="126"/>
        <end position="145"/>
    </location>
</feature>
<name>A0A2G8SDZ2_9APHY</name>
<dbReference type="STRING" id="1077348.A0A2G8SDZ2"/>
<keyword evidence="3" id="KW-1185">Reference proteome</keyword>
<feature type="compositionally biased region" description="Polar residues" evidence="1">
    <location>
        <begin position="461"/>
        <end position="473"/>
    </location>
</feature>
<dbReference type="OrthoDB" id="5338195at2759"/>